<reference evidence="1 2" key="1">
    <citation type="submission" date="2020-06" db="EMBL/GenBank/DDBJ databases">
        <authorList>
            <person name="Li R."/>
            <person name="Bekaert M."/>
        </authorList>
    </citation>
    <scope>NUCLEOTIDE SEQUENCE [LARGE SCALE GENOMIC DNA]</scope>
    <source>
        <strain evidence="2">wild</strain>
    </source>
</reference>
<name>A0A6J8BLB1_MYTCO</name>
<evidence type="ECO:0008006" key="3">
    <source>
        <dbReference type="Google" id="ProtNLM"/>
    </source>
</evidence>
<dbReference type="Gene3D" id="1.10.1410.40">
    <property type="match status" value="1"/>
</dbReference>
<gene>
    <name evidence="1" type="ORF">MCOR_19834</name>
</gene>
<protein>
    <recommendedName>
        <fullName evidence="3">Mab-21-like HhH/H2TH-like domain-containing protein</fullName>
    </recommendedName>
</protein>
<accession>A0A6J8BLB1</accession>
<dbReference type="EMBL" id="CACVKT020003486">
    <property type="protein sequence ID" value="CAC5384161.1"/>
    <property type="molecule type" value="Genomic_DNA"/>
</dbReference>
<keyword evidence="2" id="KW-1185">Reference proteome</keyword>
<evidence type="ECO:0000313" key="2">
    <source>
        <dbReference type="Proteomes" id="UP000507470"/>
    </source>
</evidence>
<dbReference type="Proteomes" id="UP000507470">
    <property type="component" value="Unassembled WGS sequence"/>
</dbReference>
<evidence type="ECO:0000313" key="1">
    <source>
        <dbReference type="EMBL" id="CAC5384161.1"/>
    </source>
</evidence>
<dbReference type="OrthoDB" id="6112914at2759"/>
<proteinExistence type="predicted"/>
<dbReference type="AlphaFoldDB" id="A0A6J8BLB1"/>
<organism evidence="1 2">
    <name type="scientific">Mytilus coruscus</name>
    <name type="common">Sea mussel</name>
    <dbReference type="NCBI Taxonomy" id="42192"/>
    <lineage>
        <taxon>Eukaryota</taxon>
        <taxon>Metazoa</taxon>
        <taxon>Spiralia</taxon>
        <taxon>Lophotrochozoa</taxon>
        <taxon>Mollusca</taxon>
        <taxon>Bivalvia</taxon>
        <taxon>Autobranchia</taxon>
        <taxon>Pteriomorphia</taxon>
        <taxon>Mytilida</taxon>
        <taxon>Mytiloidea</taxon>
        <taxon>Mytilidae</taxon>
        <taxon>Mytilinae</taxon>
        <taxon>Mytilus</taxon>
    </lineage>
</organism>
<sequence length="718" mass="83130">MQERRRVLNIVRLRYLPSTEIQSSTEIMYLPTLDLDTQQVIPIPGMVPYAHSESSELNITNGHPGNQDDSEDENLFGIKKTTYWEIYGVKRFQYSGKRKFTPLLYQSFDGRMVVTNDVFGLTISQFERIYKACLERRKTKEQWILNLRYHDKSSNEYLEYLENCTDCITGHLLCFETNPREKCLYEHLVQIVGTEINIRKRQRLFIIENRLFNSSCFRNRTQISSGSLAEGLDLPGSDMDVMYVLHDIEITQNEKNIKNPKRRSNFVTCVMEIDIDHPWFAILRPVAAHNEVSLREQCGRCPLGTCTGTQFYLPVKLFLDLVKQEYSIIDTCEHGPCISDQDQTIDIAFCMRKELDIDTFQLPKLYYCFSLCLDKLMSWVNTCYCPNYFIPEHNMFIGKINQSNKNILLGVLESIKFGGIDGLITSLFPSDNSRLASANSESQSVMLDFLFYRITRLPYDSCWTTRTERTKSLLKSESSTFINNVCTYHYARASKIFAQLLPSPSAICNTYNIRKCYHKLLQNGTKSDAVSGWLLYASFYYVTGQFNVSLRLPDYVLSRCLPDMMQKDDDKCEVHRNCYRQNIHSTMNLNDRMKIATIGNVEYIPNSSSIPEELKLEVETQILTLQPVVMSNCLNVLCYHHLGDIYNRQKSLRDLYLTVTHRYSISQRCISASITVLGVCYEISGDKDLAYRCYEEALRNGCHIFISAEKRKSKLEGN</sequence>